<accession>A0ABP3TRN2</accession>
<protein>
    <submittedName>
        <fullName evidence="3">M1 family aminopeptidase</fullName>
    </submittedName>
</protein>
<dbReference type="PANTHER" id="PTHR11533">
    <property type="entry name" value="PROTEASE M1 ZINC METALLOPROTEASE"/>
    <property type="match status" value="1"/>
</dbReference>
<dbReference type="InterPro" id="IPR027268">
    <property type="entry name" value="Peptidase_M4/M1_CTD_sf"/>
</dbReference>
<dbReference type="RefSeq" id="WP_343910204.1">
    <property type="nucleotide sequence ID" value="NZ_BAAAGE010000001.1"/>
</dbReference>
<evidence type="ECO:0000259" key="2">
    <source>
        <dbReference type="Pfam" id="PF01433"/>
    </source>
</evidence>
<dbReference type="Pfam" id="PF01433">
    <property type="entry name" value="Peptidase_M1"/>
    <property type="match status" value="1"/>
</dbReference>
<evidence type="ECO:0000256" key="1">
    <source>
        <dbReference type="SAM" id="Phobius"/>
    </source>
</evidence>
<feature type="transmembrane region" description="Helical" evidence="1">
    <location>
        <begin position="455"/>
        <end position="472"/>
    </location>
</feature>
<comment type="caution">
    <text evidence="3">The sequence shown here is derived from an EMBL/GenBank/DDBJ whole genome shotgun (WGS) entry which is preliminary data.</text>
</comment>
<keyword evidence="1" id="KW-1133">Transmembrane helix</keyword>
<keyword evidence="1" id="KW-0812">Transmembrane</keyword>
<keyword evidence="3" id="KW-0378">Hydrolase</keyword>
<organism evidence="3 4">
    <name type="scientific">Aquimarina litoralis</name>
    <dbReference type="NCBI Taxonomy" id="584605"/>
    <lineage>
        <taxon>Bacteria</taxon>
        <taxon>Pseudomonadati</taxon>
        <taxon>Bacteroidota</taxon>
        <taxon>Flavobacteriia</taxon>
        <taxon>Flavobacteriales</taxon>
        <taxon>Flavobacteriaceae</taxon>
        <taxon>Aquimarina</taxon>
    </lineage>
</organism>
<feature type="transmembrane region" description="Helical" evidence="1">
    <location>
        <begin position="152"/>
        <end position="175"/>
    </location>
</feature>
<gene>
    <name evidence="3" type="ORF">GCM10009430_05100</name>
</gene>
<feature type="transmembrane region" description="Helical" evidence="1">
    <location>
        <begin position="406"/>
        <end position="435"/>
    </location>
</feature>
<feature type="transmembrane region" description="Helical" evidence="1">
    <location>
        <begin position="56"/>
        <end position="77"/>
    </location>
</feature>
<reference evidence="4" key="1">
    <citation type="journal article" date="2019" name="Int. J. Syst. Evol. Microbiol.">
        <title>The Global Catalogue of Microorganisms (GCM) 10K type strain sequencing project: providing services to taxonomists for standard genome sequencing and annotation.</title>
        <authorList>
            <consortium name="The Broad Institute Genomics Platform"/>
            <consortium name="The Broad Institute Genome Sequencing Center for Infectious Disease"/>
            <person name="Wu L."/>
            <person name="Ma J."/>
        </authorList>
    </citation>
    <scope>NUCLEOTIDE SEQUENCE [LARGE SCALE GENOMIC DNA]</scope>
    <source>
        <strain evidence="4">JCM 15974</strain>
    </source>
</reference>
<dbReference type="PANTHER" id="PTHR11533:SF174">
    <property type="entry name" value="PUROMYCIN-SENSITIVE AMINOPEPTIDASE-RELATED"/>
    <property type="match status" value="1"/>
</dbReference>
<dbReference type="Proteomes" id="UP001501758">
    <property type="component" value="Unassembled WGS sequence"/>
</dbReference>
<keyword evidence="3" id="KW-0031">Aminopeptidase</keyword>
<keyword evidence="4" id="KW-1185">Reference proteome</keyword>
<feature type="transmembrane region" description="Helical" evidence="1">
    <location>
        <begin position="366"/>
        <end position="385"/>
    </location>
</feature>
<feature type="transmembrane region" description="Helical" evidence="1">
    <location>
        <begin position="479"/>
        <end position="499"/>
    </location>
</feature>
<dbReference type="InterPro" id="IPR014782">
    <property type="entry name" value="Peptidase_M1_dom"/>
</dbReference>
<sequence>MTMFKAFFLQEIITGFRRPMLYIFLFIFTAISAIGAVNLDITFGGATGTVFKNAPYVISMYTANLSIIALLIATAYFNNAALKDYQNNFAGILFSTSIHKASYYFGRFLGSLCLATIPLLGVFLGFAIGTQIGLEYGMEATKKIGALAPYVFINNFLLFVLPNIFVFGAIIFAIANKWKSTIISFIATIIIIVLYLLSGTFMNDISTEGFAVLTDVTGLRAYTIDTKYFTPIEKNTEVVSFSSWLFINRMLWISIAIATIMISYFSFSFVQKQQKIKRSKKKVNPTKSSQTSYLPTINRRFDIHTFWLQYSSFFKSNLYTILKSNTFKILLFFGALILLNKLVNGFEYFGLQSYHVTSKIIAFNRPISMIMGMIITVFFSGELVWRERKSNISQVIDSTPHSSLTVLLAKISSLIVTSILFDILLIIIAILYQLFNGYTNLEITVYLLDFLYTGLPTYVIWSCILISLQIFINNKYLAYFISILLIFLIEFLVIDIFGIKSYMLNLGFSPSYTYSDMNGFSRVVVAKNWLNLYWMLFGFLLVTIASLFWIRGTIKGIKNRYNVAKKYITKRYAITFLTCSLLFGIIASFVYYNTQVINTYHTITDIKKMQASYEKKYKKYEHIAQPKTIAIKYGVDIYPNKRNVSTTSVLTIQNKSNTPIDSLHYSLFYFIGERNAEDVQKSKWIKKLHIPNSKLVLNDEELGYQIFQLETPLAPNCSMDIILDTAYISRGFENEISNIRVVENGTFFDSMHLLPSTGYESYNELTNETDRKEAGLPPRKPTTTLAEKDSEYLQENYISRKASDWITIETIISTADDQIAISPGSLVKQWNENGRAYFHYKNDHPSLSFTNFMSARYEVAKKKWNDIDVEVYYDKSHPYNVAMMQEAVEKSLDYYSKNFGPYFHKQARIIEIPKYYNFAQAFPGTMPYTEGGGFITNLSNKNDNNIIYAIVAHEMAHQYWAHQLIGANVEGATMLSESFAEYSALMVMKNELKDDMKMKQFLDYDFERYLKGRSNETQKEVPLLKVKDQGYIHYGKGSLVLYALQDYIGQENLNEALRTFLNAYKYKEGPYPTTLDFISYLQPKIPTHLQYLLTDWFHEITLYEYSLAKASYKTLPKGNYEVAVAINASKIKVDSLGNETKVPPHNWVDIGLFAEDNEELLVSKRVLIDQEEMSFTFEIDQIPANAVIDPKRLLIELNIEDNTYPIAKSK</sequence>
<dbReference type="Gene3D" id="1.10.390.10">
    <property type="entry name" value="Neutral Protease Domain 2"/>
    <property type="match status" value="1"/>
</dbReference>
<feature type="transmembrane region" description="Helical" evidence="1">
    <location>
        <begin position="21"/>
        <end position="44"/>
    </location>
</feature>
<feature type="transmembrane region" description="Helical" evidence="1">
    <location>
        <begin position="182"/>
        <end position="202"/>
    </location>
</feature>
<dbReference type="InterPro" id="IPR050344">
    <property type="entry name" value="Peptidase_M1_aminopeptidases"/>
</dbReference>
<keyword evidence="3" id="KW-0645">Protease</keyword>
<feature type="transmembrane region" description="Helical" evidence="1">
    <location>
        <begin position="532"/>
        <end position="550"/>
    </location>
</feature>
<feature type="domain" description="Peptidase M1 membrane alanine aminopeptidase" evidence="2">
    <location>
        <begin position="886"/>
        <end position="1083"/>
    </location>
</feature>
<dbReference type="GO" id="GO:0004177">
    <property type="term" value="F:aminopeptidase activity"/>
    <property type="evidence" value="ECO:0007669"/>
    <property type="project" value="UniProtKB-KW"/>
</dbReference>
<dbReference type="EMBL" id="BAAAGE010000001">
    <property type="protein sequence ID" value="GAA0713385.1"/>
    <property type="molecule type" value="Genomic_DNA"/>
</dbReference>
<name>A0ABP3TRN2_9FLAO</name>
<proteinExistence type="predicted"/>
<evidence type="ECO:0000313" key="4">
    <source>
        <dbReference type="Proteomes" id="UP001501758"/>
    </source>
</evidence>
<feature type="transmembrane region" description="Helical" evidence="1">
    <location>
        <begin position="571"/>
        <end position="592"/>
    </location>
</feature>
<feature type="transmembrane region" description="Helical" evidence="1">
    <location>
        <begin position="250"/>
        <end position="270"/>
    </location>
</feature>
<feature type="transmembrane region" description="Helical" evidence="1">
    <location>
        <begin position="329"/>
        <end position="346"/>
    </location>
</feature>
<dbReference type="SUPFAM" id="SSF55486">
    <property type="entry name" value="Metalloproteases ('zincins'), catalytic domain"/>
    <property type="match status" value="1"/>
</dbReference>
<evidence type="ECO:0000313" key="3">
    <source>
        <dbReference type="EMBL" id="GAA0713385.1"/>
    </source>
</evidence>
<keyword evidence="1" id="KW-0472">Membrane</keyword>
<feature type="transmembrane region" description="Helical" evidence="1">
    <location>
        <begin position="108"/>
        <end position="132"/>
    </location>
</feature>